<evidence type="ECO:0000313" key="49">
    <source>
        <dbReference type="Proteomes" id="UP000254854"/>
    </source>
</evidence>
<keyword evidence="7 8" id="KW-0472">Membrane</keyword>
<feature type="transmembrane region" description="Helical" evidence="8">
    <location>
        <begin position="120"/>
        <end position="142"/>
    </location>
</feature>
<dbReference type="Proteomes" id="UP000315060">
    <property type="component" value="Unassembled WGS sequence"/>
</dbReference>
<dbReference type="EMBL" id="NNBW01000059">
    <property type="protein sequence ID" value="OYL29235.1"/>
    <property type="molecule type" value="Genomic_DNA"/>
</dbReference>
<evidence type="ECO:0000256" key="7">
    <source>
        <dbReference type="ARBA" id="ARBA00023136"/>
    </source>
</evidence>
<reference evidence="64 65" key="7">
    <citation type="submission" date="2019-11" db="EMBL/GenBank/DDBJ databases">
        <title>Growth characteristics of pneumococcus vary with the chemical composition of the capsule and with environmental conditions.</title>
        <authorList>
            <person name="Tothpal A."/>
            <person name="Desobry K."/>
            <person name="Joshi S."/>
            <person name="Wyllie A.L."/>
            <person name="Weinberger D.M."/>
        </authorList>
    </citation>
    <scope>NUCLEOTIDE SEQUENCE [LARGE SCALE GENOMIC DNA]</scope>
    <source>
        <strain evidence="65">pnumococcus09N</strain>
        <strain evidence="18">Pnumococcus09N</strain>
        <strain evidence="20">Pnumococcus10A</strain>
        <strain evidence="22">Pnumococcus15C</strain>
        <strain evidence="68">pnumococcus15C</strain>
        <strain evidence="23">Pnumococcus19F</strain>
        <strain evidence="64">pnumococcus19F</strain>
        <strain evidence="19">Pnumococcus22F</strain>
        <strain evidence="67">pnumococcus22F</strain>
        <strain evidence="24">Pnumococcus23A</strain>
        <strain evidence="69">pnumococcus23A</strain>
        <strain evidence="21">Pnumococcus35B</strain>
        <strain evidence="66">pnumococcus35B</strain>
    </source>
</reference>
<evidence type="ECO:0000313" key="29">
    <source>
        <dbReference type="EMBL" id="TVX69606.1"/>
    </source>
</evidence>
<dbReference type="GeneID" id="45218637"/>
<evidence type="ECO:0000256" key="3">
    <source>
        <dbReference type="ARBA" id="ARBA00022448"/>
    </source>
</evidence>
<dbReference type="Proteomes" id="UP000043005">
    <property type="component" value="Unassembled WGS sequence"/>
</dbReference>
<evidence type="ECO:0000313" key="20">
    <source>
        <dbReference type="EMBL" id="MTV75800.1"/>
    </source>
</evidence>
<dbReference type="Proteomes" id="UP000048507">
    <property type="component" value="Unassembled WGS sequence"/>
</dbReference>
<evidence type="ECO:0000313" key="19">
    <source>
        <dbReference type="EMBL" id="MTV62100.1"/>
    </source>
</evidence>
<evidence type="ECO:0000313" key="63">
    <source>
        <dbReference type="Proteomes" id="UP000405447"/>
    </source>
</evidence>
<evidence type="ECO:0000256" key="5">
    <source>
        <dbReference type="ARBA" id="ARBA00022692"/>
    </source>
</evidence>
<dbReference type="SUPFAM" id="SSF161098">
    <property type="entry name" value="MetI-like"/>
    <property type="match status" value="1"/>
</dbReference>
<dbReference type="EMBL" id="WNHX01000011">
    <property type="protein sequence ID" value="MTV86669.1"/>
    <property type="molecule type" value="Genomic_DNA"/>
</dbReference>
<dbReference type="EMBL" id="CABCSJ010000001">
    <property type="protein sequence ID" value="VST59236.1"/>
    <property type="molecule type" value="Genomic_DNA"/>
</dbReference>
<dbReference type="Proteomes" id="UP000042967">
    <property type="component" value="Unassembled WGS sequence"/>
</dbReference>
<dbReference type="EMBL" id="CMWB01000008">
    <property type="protein sequence ID" value="CKJ02884.1"/>
    <property type="molecule type" value="Genomic_DNA"/>
</dbReference>
<dbReference type="EMBL" id="WNIB01000006">
    <property type="protein sequence ID" value="MTV89346.1"/>
    <property type="molecule type" value="Genomic_DNA"/>
</dbReference>
<evidence type="ECO:0000313" key="15">
    <source>
        <dbReference type="EMBL" id="COA00676.1"/>
    </source>
</evidence>
<evidence type="ECO:0000313" key="57">
    <source>
        <dbReference type="Proteomes" id="UP000314107"/>
    </source>
</evidence>
<evidence type="ECO:0000313" key="18">
    <source>
        <dbReference type="EMBL" id="MTV42308.1"/>
    </source>
</evidence>
<evidence type="ECO:0000313" key="34">
    <source>
        <dbReference type="EMBL" id="VNH05939.1"/>
    </source>
</evidence>
<dbReference type="Proteomes" id="UP000214939">
    <property type="component" value="Unassembled WGS sequence"/>
</dbReference>
<dbReference type="Proteomes" id="UP000729182">
    <property type="component" value="Unassembled WGS sequence"/>
</dbReference>
<evidence type="ECO:0000313" key="16">
    <source>
        <dbReference type="EMBL" id="COR35438.1"/>
    </source>
</evidence>
<evidence type="ECO:0000259" key="10">
    <source>
        <dbReference type="PROSITE" id="PS50928"/>
    </source>
</evidence>
<dbReference type="Proteomes" id="UP000298847">
    <property type="component" value="Unassembled WGS sequence"/>
</dbReference>
<dbReference type="Proteomes" id="UP000467349">
    <property type="component" value="Unassembled WGS sequence"/>
</dbReference>
<dbReference type="Proteomes" id="UP000314170">
    <property type="component" value="Unassembled WGS sequence"/>
</dbReference>
<dbReference type="Proteomes" id="UP000469505">
    <property type="component" value="Unassembled WGS sequence"/>
</dbReference>
<dbReference type="EMBL" id="WNHN01000001">
    <property type="protein sequence ID" value="MTV75800.1"/>
    <property type="molecule type" value="Genomic_DNA"/>
</dbReference>
<dbReference type="Proteomes" id="UP000405447">
    <property type="component" value="Unassembled WGS sequence"/>
</dbReference>
<evidence type="ECO:0000313" key="33">
    <source>
        <dbReference type="EMBL" id="VNB47657.1"/>
    </source>
</evidence>
<dbReference type="Proteomes" id="UP000310997">
    <property type="component" value="Unassembled WGS sequence"/>
</dbReference>
<evidence type="ECO:0000256" key="2">
    <source>
        <dbReference type="ARBA" id="ARBA00007069"/>
    </source>
</evidence>
<dbReference type="EMBL" id="CRVC01000003">
    <property type="protein sequence ID" value="COR35438.1"/>
    <property type="molecule type" value="Genomic_DNA"/>
</dbReference>
<evidence type="ECO:0000313" key="11">
    <source>
        <dbReference type="EMBL" id="CEX62449.1"/>
    </source>
</evidence>
<comment type="similarity">
    <text evidence="2 9">Belongs to the binding-protein-dependent transport system permease family. CysTW subfamily.</text>
</comment>
<evidence type="ECO:0000313" key="69">
    <source>
        <dbReference type="Proteomes" id="UP000490982"/>
    </source>
</evidence>
<evidence type="ECO:0000313" key="46">
    <source>
        <dbReference type="Proteomes" id="UP000046095"/>
    </source>
</evidence>
<dbReference type="EMBL" id="VMVH01000043">
    <property type="protein sequence ID" value="TVW27491.1"/>
    <property type="molecule type" value="Genomic_DNA"/>
</dbReference>
<evidence type="ECO:0000313" key="62">
    <source>
        <dbReference type="Proteomes" id="UP000358702"/>
    </source>
</evidence>
<dbReference type="GeneID" id="45653342"/>
<keyword evidence="9" id="KW-0592">Phosphate transport</keyword>
<evidence type="ECO:0000313" key="35">
    <source>
        <dbReference type="EMBL" id="VOG78300.1"/>
    </source>
</evidence>
<dbReference type="Proteomes" id="UP000490982">
    <property type="component" value="Unassembled WGS sequence"/>
</dbReference>
<evidence type="ECO:0000313" key="31">
    <source>
        <dbReference type="EMBL" id="VKB52638.1"/>
    </source>
</evidence>
<evidence type="ECO:0000313" key="37">
    <source>
        <dbReference type="EMBL" id="VSC32718.1"/>
    </source>
</evidence>
<dbReference type="EMBL" id="CKRE01000006">
    <property type="protein sequence ID" value="CIY73010.1"/>
    <property type="molecule type" value="Genomic_DNA"/>
</dbReference>
<dbReference type="Proteomes" id="UP000314107">
    <property type="component" value="Unassembled WGS sequence"/>
</dbReference>
<dbReference type="EMBL" id="CFFA01000005">
    <property type="protein sequence ID" value="CEX62449.1"/>
    <property type="molecule type" value="Genomic_DNA"/>
</dbReference>
<evidence type="ECO:0000313" key="47">
    <source>
        <dbReference type="Proteomes" id="UP000048507"/>
    </source>
</evidence>
<dbReference type="Pfam" id="PF00528">
    <property type="entry name" value="BPD_transp_1"/>
    <property type="match status" value="1"/>
</dbReference>
<dbReference type="EMBL" id="CKTV01000008">
    <property type="protein sequence ID" value="CJA35136.1"/>
    <property type="molecule type" value="Genomic_DNA"/>
</dbReference>
<dbReference type="EMBL" id="CABDQT010000003">
    <property type="protein sequence ID" value="VTH28139.1"/>
    <property type="molecule type" value="Genomic_DNA"/>
</dbReference>
<dbReference type="Proteomes" id="UP000254854">
    <property type="component" value="Unassembled WGS sequence"/>
</dbReference>
<dbReference type="EMBL" id="CAAULE010000004">
    <property type="protein sequence ID" value="VOG78300.1"/>
    <property type="molecule type" value="Genomic_DNA"/>
</dbReference>
<comment type="subcellular location">
    <subcellularLocation>
        <location evidence="1 8">Cell membrane</location>
        <topology evidence="1 8">Multi-pass membrane protein</topology>
    </subcellularLocation>
</comment>
<evidence type="ECO:0000313" key="68">
    <source>
        <dbReference type="Proteomes" id="UP000476212"/>
    </source>
</evidence>
<dbReference type="Proteomes" id="UP000045541">
    <property type="component" value="Unassembled WGS sequence"/>
</dbReference>
<dbReference type="EMBL" id="WNHS01000008">
    <property type="protein sequence ID" value="MTW23898.1"/>
    <property type="molecule type" value="Genomic_DNA"/>
</dbReference>
<dbReference type="InterPro" id="IPR000515">
    <property type="entry name" value="MetI-like"/>
</dbReference>
<dbReference type="EMBL" id="UHFW01000006">
    <property type="protein sequence ID" value="SUN88300.1"/>
    <property type="molecule type" value="Genomic_DNA"/>
</dbReference>
<evidence type="ECO:0000313" key="53">
    <source>
        <dbReference type="Proteomes" id="UP000310997"/>
    </source>
</evidence>
<evidence type="ECO:0000313" key="66">
    <source>
        <dbReference type="Proteomes" id="UP000469505"/>
    </source>
</evidence>
<evidence type="ECO:0000313" key="42">
    <source>
        <dbReference type="Proteomes" id="UP000042512"/>
    </source>
</evidence>
<keyword evidence="3 8" id="KW-0813">Transport</keyword>
<dbReference type="PATRIC" id="fig|1313.13078.peg.1480"/>
<dbReference type="EMBL" id="CAANCB010000002">
    <property type="protein sequence ID" value="VKB52638.1"/>
    <property type="molecule type" value="Genomic_DNA"/>
</dbReference>
<evidence type="ECO:0000313" key="14">
    <source>
        <dbReference type="EMBL" id="CKJ02884.1"/>
    </source>
</evidence>
<dbReference type="Proteomes" id="UP000310822">
    <property type="component" value="Unassembled WGS sequence"/>
</dbReference>
<reference evidence="17" key="8">
    <citation type="submission" date="2023-06" db="EMBL/GenBank/DDBJ databases">
        <title>PCVPA Blantyre Malawi Pneumococcal carriage surveillance isolates.</title>
        <authorList>
            <person name="Obolski U."/>
            <person name="Swarthout T.D."/>
            <person name="Kalizang'Oma A."/>
            <person name="Mwalukomo T.S."/>
            <person name="Cave R."/>
            <person name="Brown C."/>
            <person name="Cornick J."/>
            <person name="Kamng'Ona A."/>
            <person name="Msefula J."/>
            <person name="French N."/>
            <person name="Hyderman R."/>
        </authorList>
    </citation>
    <scope>NUCLEOTIDE SEQUENCE</scope>
    <source>
        <strain evidence="17">BVY8TH</strain>
    </source>
</reference>
<evidence type="ECO:0000313" key="40">
    <source>
        <dbReference type="EMBL" id="VTE39506.1"/>
    </source>
</evidence>
<proteinExistence type="inferred from homology"/>
<dbReference type="EMBL" id="CABDLL010000009">
    <property type="protein sequence ID" value="VTE39506.1"/>
    <property type="molecule type" value="Genomic_DNA"/>
</dbReference>
<dbReference type="Proteomes" id="UP000290138">
    <property type="component" value="Chromosome"/>
</dbReference>
<dbReference type="AlphaFoldDB" id="A0A064C103"/>
<dbReference type="Proteomes" id="UP000358702">
    <property type="component" value="Unassembled WGS sequence"/>
</dbReference>
<comment type="function">
    <text evidence="9">Part of the binding-protein-dependent transport system for phosphate; probably responsible for the translocation of the substrate across the membrane.</text>
</comment>
<dbReference type="Proteomes" id="UP000474228">
    <property type="component" value="Unassembled WGS sequence"/>
</dbReference>
<evidence type="ECO:0000313" key="58">
    <source>
        <dbReference type="Proteomes" id="UP000314170"/>
    </source>
</evidence>
<evidence type="ECO:0000313" key="56">
    <source>
        <dbReference type="Proteomes" id="UP000312530"/>
    </source>
</evidence>
<sequence length="305" mass="32695">MNQEELAKKMLLPSKNSRLEKLGKGLTFACLSLIVILVAMILVFVAQKGLSTFFVNGVNIFDFLLGGTWNPSSKEFGALPMILGSFIVTILSALIATPFAIGAAVFMTEVSPKGAKILQPAIELLVGIPSVVYGFIGLQVVVPFVRSVFGGTGFGILSGISVLFVMILPTVTFMTTDSLRAVPRYYREASFAMGATRWQTIWRVILKAARSGIFTAVVFGMARAFGEALAIQMVVGNSAVIPTSLTTPAATLTSILTMGIGNTVMGTVNNNVLWSLALVLLLMSLVFNSVIKLITKERGKKNYAR</sequence>
<reference evidence="26 49" key="4">
    <citation type="submission" date="2018-06" db="EMBL/GenBank/DDBJ databases">
        <authorList>
            <consortium name="Pathogen Informatics"/>
            <person name="Doyle S."/>
        </authorList>
    </citation>
    <scope>NUCLEOTIDE SEQUENCE [LARGE SCALE GENOMIC DNA]</scope>
    <source>
        <strain evidence="26 49">NCTC13734</strain>
    </source>
</reference>
<dbReference type="PROSITE" id="PS50928">
    <property type="entry name" value="ABC_TM1"/>
    <property type="match status" value="1"/>
</dbReference>
<evidence type="ECO:0000313" key="36">
    <source>
        <dbReference type="EMBL" id="VQC99453.1"/>
    </source>
</evidence>
<name>A0A064C103_STREE</name>
<evidence type="ECO:0000313" key="23">
    <source>
        <dbReference type="EMBL" id="MTV97912.1"/>
    </source>
</evidence>
<evidence type="ECO:0000313" key="59">
    <source>
        <dbReference type="Proteomes" id="UP000315060"/>
    </source>
</evidence>
<evidence type="ECO:0000256" key="6">
    <source>
        <dbReference type="ARBA" id="ARBA00022989"/>
    </source>
</evidence>
<dbReference type="EMBL" id="VMYC01000110">
    <property type="protein sequence ID" value="TVX69606.1"/>
    <property type="molecule type" value="Genomic_DNA"/>
</dbReference>
<dbReference type="EMBL" id="VMWH01000021">
    <property type="protein sequence ID" value="TVW86151.1"/>
    <property type="molecule type" value="Genomic_DNA"/>
</dbReference>
<dbReference type="Proteomes" id="UP000312530">
    <property type="component" value="Unassembled WGS sequence"/>
</dbReference>
<evidence type="ECO:0000313" key="24">
    <source>
        <dbReference type="EMBL" id="MTW23898.1"/>
    </source>
</evidence>
<keyword evidence="6 8" id="KW-1133">Transmembrane helix</keyword>
<evidence type="ECO:0000313" key="45">
    <source>
        <dbReference type="Proteomes" id="UP000045541"/>
    </source>
</evidence>
<reference evidence="25 48" key="3">
    <citation type="submission" date="2017-07" db="EMBL/GenBank/DDBJ databases">
        <title>Invasive disease caused simultaneously by more than one serotype of Streptococcus pneumoniae, South Africa.</title>
        <authorList>
            <person name="Ndlangisa K."/>
            <person name="Du Plessis M."/>
            <person name="Von Gottberg A."/>
        </authorList>
    </citation>
    <scope>NUCLEOTIDE SEQUENCE [LARGE SCALE GENOMIC DNA]</scope>
    <source>
        <strain evidence="25 48">8227-15B</strain>
    </source>
</reference>
<evidence type="ECO:0000256" key="8">
    <source>
        <dbReference type="RuleBase" id="RU363032"/>
    </source>
</evidence>
<evidence type="ECO:0000313" key="50">
    <source>
        <dbReference type="Proteomes" id="UP000298847"/>
    </source>
</evidence>
<evidence type="ECO:0000313" key="32">
    <source>
        <dbReference type="EMBL" id="VMC88275.1"/>
    </source>
</evidence>
<dbReference type="InterPro" id="IPR011864">
    <property type="entry name" value="Phosphate_PstC"/>
</dbReference>
<evidence type="ECO:0000313" key="12">
    <source>
        <dbReference type="EMBL" id="CIY73010.1"/>
    </source>
</evidence>
<evidence type="ECO:0000313" key="17">
    <source>
        <dbReference type="EMBL" id="MDS8038921.1"/>
    </source>
</evidence>
<dbReference type="EMBL" id="CAAQRO010000003">
    <property type="protein sequence ID" value="VMC88275.1"/>
    <property type="molecule type" value="Genomic_DNA"/>
</dbReference>
<feature type="domain" description="ABC transmembrane type-1" evidence="10">
    <location>
        <begin position="82"/>
        <end position="291"/>
    </location>
</feature>
<keyword evidence="5 8" id="KW-0812">Transmembrane</keyword>
<dbReference type="EMBL" id="LR216058">
    <property type="protein sequence ID" value="VFI32452.1"/>
    <property type="molecule type" value="Genomic_DNA"/>
</dbReference>
<dbReference type="EMBL" id="JAVPGZ010000219">
    <property type="protein sequence ID" value="MDS8038921.1"/>
    <property type="molecule type" value="Genomic_DNA"/>
</dbReference>
<reference evidence="50 51" key="5">
    <citation type="submission" date="2019-04" db="EMBL/GenBank/DDBJ databases">
        <authorList>
            <consortium name="Pathogen Informatics"/>
        </authorList>
    </citation>
    <scope>NUCLEOTIDE SEQUENCE [LARGE SCALE GENOMIC DNA]</scope>
    <source>
        <strain evidence="30">GPS_HK_21-sc-2296565</strain>
        <strain evidence="41 57">GPSC129</strain>
        <strain evidence="37 55">GPSC148</strain>
        <strain evidence="31 62">GPSC21</strain>
        <strain evidence="34 51">GPSC211</strain>
        <strain evidence="36 50">GPSC22</strain>
        <strain evidence="38 58">GPSC38</strain>
        <strain evidence="54 56">GPSC47</strain>
        <strain evidence="39 63">GPSC535</strain>
        <strain evidence="33 52">GPSC54</strain>
        <strain evidence="40 53">GPSC559</strain>
    </source>
</reference>
<evidence type="ECO:0000313" key="21">
    <source>
        <dbReference type="EMBL" id="MTV86669.1"/>
    </source>
</evidence>
<feature type="transmembrane region" description="Helical" evidence="8">
    <location>
        <begin position="25"/>
        <end position="46"/>
    </location>
</feature>
<evidence type="ECO:0000313" key="30">
    <source>
        <dbReference type="EMBL" id="VFI32452.1"/>
    </source>
</evidence>
<dbReference type="PANTHER" id="PTHR30425">
    <property type="entry name" value="PHOSPHATE TRANSPORT SYSTEM PERMEASE PROTEIN PST"/>
    <property type="match status" value="1"/>
</dbReference>
<evidence type="ECO:0000313" key="27">
    <source>
        <dbReference type="EMBL" id="TVW27491.1"/>
    </source>
</evidence>
<dbReference type="Proteomes" id="UP000318940">
    <property type="component" value="Unassembled WGS sequence"/>
</dbReference>
<dbReference type="CDD" id="cd06261">
    <property type="entry name" value="TM_PBP2"/>
    <property type="match status" value="1"/>
</dbReference>
<dbReference type="Proteomes" id="UP000311381">
    <property type="component" value="Unassembled WGS sequence"/>
</dbReference>
<gene>
    <name evidence="29" type="primary">pstC</name>
    <name evidence="11" type="synonym">pstC_1</name>
    <name evidence="33" type="synonym">pstC_2</name>
    <name evidence="25" type="ORF">A5N45_04895</name>
    <name evidence="29" type="ORF">AZJ28_06900</name>
    <name evidence="28" type="ORF">AZJ70_02285</name>
    <name evidence="27" type="ORF">AZK02_04280</name>
    <name evidence="11" type="ORF">ERS019209_00681</name>
    <name evidence="12" type="ORF">ERS020485_00569</name>
    <name evidence="15" type="ORF">ERS020924_00604</name>
    <name evidence="16" type="ORF">ERS021218_00392</name>
    <name evidence="13" type="ORF">ERS021383_00665</name>
    <name evidence="14" type="ORF">ERS096071_00717</name>
    <name evidence="20" type="ORF">GM535_00405</name>
    <name evidence="23" type="ORF">GM536_02060</name>
    <name evidence="24" type="ORF">GM537_03210</name>
    <name evidence="19" type="ORF">GM539_01315</name>
    <name evidence="21" type="ORF">GM543_03840</name>
    <name evidence="22" type="ORF">GM544_02225</name>
    <name evidence="18" type="ORF">GM545_01345</name>
    <name evidence="26" type="ORF">NCTC13734_01567</name>
    <name evidence="17" type="ORF">RLG82_08040</name>
    <name evidence="38" type="ORF">SAMEA104154639_00944</name>
    <name evidence="32" type="ORF">SAMEA2627268_00662</name>
    <name evidence="35" type="ORF">SAMEA2696453_00717</name>
    <name evidence="33" type="ORF">SAMEA2783718_00933</name>
    <name evidence="41" type="ORF">SAMEA3171064_00476</name>
    <name evidence="34" type="ORF">SAMEA3353485_01936</name>
    <name evidence="31" type="ORF">SAMEA3353631_00570</name>
    <name evidence="36" type="ORF">SAMEA3354366_01056</name>
    <name evidence="39" type="ORF">SAMEA3389245_00263</name>
    <name evidence="37" type="ORF">SAMEA3390019_01464</name>
    <name evidence="30" type="ORF">SAMEA3431391_01191</name>
    <name evidence="40" type="ORF">SAMEA4038883_01405</name>
</gene>
<evidence type="ECO:0000313" key="44">
    <source>
        <dbReference type="Proteomes" id="UP000043005"/>
    </source>
</evidence>
<evidence type="ECO:0000313" key="67">
    <source>
        <dbReference type="Proteomes" id="UP000474228"/>
    </source>
</evidence>
<evidence type="ECO:0000313" key="25">
    <source>
        <dbReference type="EMBL" id="OYL29235.1"/>
    </source>
</evidence>
<reference evidence="16 46" key="2">
    <citation type="submission" date="2015-03" db="EMBL/GenBank/DDBJ databases">
        <authorList>
            <person name="Murphy D."/>
        </authorList>
    </citation>
    <scope>NUCLEOTIDE SEQUENCE [LARGE SCALE GENOMIC DNA]</scope>
    <source>
        <strain evidence="16 46">SMRU1708</strain>
    </source>
</reference>
<dbReference type="OrthoDB" id="9785113at2"/>
<evidence type="ECO:0000313" key="52">
    <source>
        <dbReference type="Proteomes" id="UP000310822"/>
    </source>
</evidence>
<evidence type="ECO:0000313" key="65">
    <source>
        <dbReference type="Proteomes" id="UP000467349"/>
    </source>
</evidence>
<dbReference type="Proteomes" id="UP000046095">
    <property type="component" value="Unassembled WGS sequence"/>
</dbReference>
<dbReference type="EMBL" id="WNHU01000003">
    <property type="protein sequence ID" value="MTV42308.1"/>
    <property type="molecule type" value="Genomic_DNA"/>
</dbReference>
<evidence type="ECO:0000313" key="22">
    <source>
        <dbReference type="EMBL" id="MTV89346.1"/>
    </source>
</evidence>
<accession>A0A064C103</accession>
<dbReference type="Proteomes" id="UP000476212">
    <property type="component" value="Unassembled WGS sequence"/>
</dbReference>
<dbReference type="EMBL" id="CAAXWD010000002">
    <property type="protein sequence ID" value="VQC99453.1"/>
    <property type="molecule type" value="Genomic_DNA"/>
</dbReference>
<dbReference type="PANTHER" id="PTHR30425:SF2">
    <property type="entry name" value="ABC TRANSPORTER PERMEASE PROTEIN YQGH-RELATED"/>
    <property type="match status" value="1"/>
</dbReference>
<dbReference type="OMA" id="GNIAIEM"/>
<keyword evidence="4 9" id="KW-1003">Cell membrane</keyword>
<reference evidence="42 43" key="1">
    <citation type="submission" date="2015-03" db="EMBL/GenBank/DDBJ databases">
        <authorList>
            <consortium name="Pathogen Informatics"/>
            <person name="Murphy D."/>
        </authorList>
    </citation>
    <scope>NUCLEOTIDE SEQUENCE [LARGE SCALE GENOMIC DNA]</scope>
    <source>
        <strain evidence="14 45">0310</strain>
        <strain evidence="15 43">SMRU1414</strain>
        <strain evidence="13 44">SMRU1873</strain>
        <strain evidence="11">SMRU51</strain>
        <strain evidence="12 42">SMRU975</strain>
        <strain evidence="47">type strain: N</strain>
    </source>
</reference>
<evidence type="ECO:0000313" key="28">
    <source>
        <dbReference type="EMBL" id="TVW86151.1"/>
    </source>
</evidence>
<dbReference type="Proteomes" id="UP000042512">
    <property type="component" value="Unassembled WGS sequence"/>
</dbReference>
<protein>
    <recommendedName>
        <fullName evidence="9">Phosphate transport system permease protein</fullName>
    </recommendedName>
</protein>
<evidence type="ECO:0000256" key="4">
    <source>
        <dbReference type="ARBA" id="ARBA00022475"/>
    </source>
</evidence>
<feature type="transmembrane region" description="Helical" evidence="8">
    <location>
        <begin position="272"/>
        <end position="295"/>
    </location>
</feature>
<evidence type="ECO:0000313" key="48">
    <source>
        <dbReference type="Proteomes" id="UP000214939"/>
    </source>
</evidence>
<dbReference type="GO" id="GO:0005315">
    <property type="term" value="F:phosphate transmembrane transporter activity"/>
    <property type="evidence" value="ECO:0007669"/>
    <property type="project" value="InterPro"/>
</dbReference>
<feature type="transmembrane region" description="Helical" evidence="8">
    <location>
        <begin position="81"/>
        <end position="108"/>
    </location>
</feature>
<evidence type="ECO:0000313" key="60">
    <source>
        <dbReference type="Proteomes" id="UP000318940"/>
    </source>
</evidence>
<dbReference type="NCBIfam" id="TIGR02138">
    <property type="entry name" value="phosphate_pstC"/>
    <property type="match status" value="1"/>
</dbReference>
<dbReference type="EMBL" id="CABBMN010000011">
    <property type="protein sequence ID" value="VSC32718.1"/>
    <property type="molecule type" value="Genomic_DNA"/>
</dbReference>
<reference evidence="59 60" key="6">
    <citation type="submission" date="2019-07" db="EMBL/GenBank/DDBJ databases">
        <authorList>
            <person name="Mohale T."/>
        </authorList>
    </citation>
    <scope>NUCLEOTIDE SEQUENCE [LARGE SCALE GENOMIC DNA]</scope>
    <source>
        <strain evidence="28 61">NTPn 126</strain>
        <strain evidence="27 60">NTPn 189</strain>
        <strain evidence="29 59">NTPn 59</strain>
    </source>
</reference>
<evidence type="ECO:0000313" key="61">
    <source>
        <dbReference type="Proteomes" id="UP000320896"/>
    </source>
</evidence>
<organism evidence="29 59">
    <name type="scientific">Streptococcus pneumoniae</name>
    <dbReference type="NCBI Taxonomy" id="1313"/>
    <lineage>
        <taxon>Bacteria</taxon>
        <taxon>Bacillati</taxon>
        <taxon>Bacillota</taxon>
        <taxon>Bacilli</taxon>
        <taxon>Lactobacillales</taxon>
        <taxon>Streptococcaceae</taxon>
        <taxon>Streptococcus</taxon>
    </lineage>
</organism>
<evidence type="ECO:0000313" key="51">
    <source>
        <dbReference type="Proteomes" id="UP000310818"/>
    </source>
</evidence>
<dbReference type="RefSeq" id="WP_001070908.1">
    <property type="nucleotide sequence ID" value="NZ_AP017971.1"/>
</dbReference>
<evidence type="ECO:0000313" key="41">
    <source>
        <dbReference type="EMBL" id="VTH28139.1"/>
    </source>
</evidence>
<evidence type="ECO:0000256" key="1">
    <source>
        <dbReference type="ARBA" id="ARBA00004651"/>
    </source>
</evidence>
<dbReference type="EMBL" id="WNIA01000005">
    <property type="protein sequence ID" value="MTV97912.1"/>
    <property type="molecule type" value="Genomic_DNA"/>
</dbReference>
<dbReference type="Proteomes" id="UP000320896">
    <property type="component" value="Unassembled WGS sequence"/>
</dbReference>
<dbReference type="GO" id="GO:0006817">
    <property type="term" value="P:phosphate ion transport"/>
    <property type="evidence" value="ECO:0007669"/>
    <property type="project" value="UniProtKB-KW"/>
</dbReference>
<evidence type="ECO:0000313" key="26">
    <source>
        <dbReference type="EMBL" id="SUN88300.1"/>
    </source>
</evidence>
<dbReference type="InterPro" id="IPR051124">
    <property type="entry name" value="Phosphate_Transport_Permease"/>
</dbReference>
<evidence type="ECO:0000313" key="64">
    <source>
        <dbReference type="Proteomes" id="UP000437160"/>
    </source>
</evidence>
<evidence type="ECO:0000313" key="38">
    <source>
        <dbReference type="EMBL" id="VSJ51945.1"/>
    </source>
</evidence>
<dbReference type="Proteomes" id="UP000437160">
    <property type="component" value="Unassembled WGS sequence"/>
</dbReference>
<evidence type="ECO:0000256" key="9">
    <source>
        <dbReference type="RuleBase" id="RU363054"/>
    </source>
</evidence>
<evidence type="ECO:0000313" key="55">
    <source>
        <dbReference type="Proteomes" id="UP000311674"/>
    </source>
</evidence>
<evidence type="ECO:0000313" key="54">
    <source>
        <dbReference type="Proteomes" id="UP000311381"/>
    </source>
</evidence>
<feature type="transmembrane region" description="Helical" evidence="8">
    <location>
        <begin position="213"/>
        <end position="235"/>
    </location>
</feature>
<dbReference type="Proteomes" id="UP001184693">
    <property type="component" value="Unassembled WGS sequence"/>
</dbReference>
<feature type="transmembrane region" description="Helical" evidence="8">
    <location>
        <begin position="154"/>
        <end position="174"/>
    </location>
</feature>
<dbReference type="EMBL" id="CAASRX010000027">
    <property type="protein sequence ID" value="VNH05939.1"/>
    <property type="molecule type" value="Genomic_DNA"/>
</dbReference>
<dbReference type="Proteomes" id="UP000310818">
    <property type="component" value="Unassembled WGS sequence"/>
</dbReference>
<dbReference type="EMBL" id="WNHJ01000003">
    <property type="protein sequence ID" value="MTV62100.1"/>
    <property type="molecule type" value="Genomic_DNA"/>
</dbReference>
<dbReference type="Proteomes" id="UP000311674">
    <property type="component" value="Unassembled WGS sequence"/>
</dbReference>
<evidence type="ECO:0000313" key="39">
    <source>
        <dbReference type="EMBL" id="VST59236.1"/>
    </source>
</evidence>
<evidence type="ECO:0000313" key="13">
    <source>
        <dbReference type="EMBL" id="CJA35136.1"/>
    </source>
</evidence>
<dbReference type="EMBL" id="CQVU01000003">
    <property type="protein sequence ID" value="COA00676.1"/>
    <property type="molecule type" value="Genomic_DNA"/>
</dbReference>
<dbReference type="EMBL" id="CABBZR010000004">
    <property type="protein sequence ID" value="VSJ51945.1"/>
    <property type="molecule type" value="Genomic_DNA"/>
</dbReference>
<dbReference type="InterPro" id="IPR035906">
    <property type="entry name" value="MetI-like_sf"/>
</dbReference>
<dbReference type="EMBL" id="CAASIK010000004">
    <property type="protein sequence ID" value="VNB47657.1"/>
    <property type="molecule type" value="Genomic_DNA"/>
</dbReference>
<dbReference type="Gene3D" id="1.10.3720.10">
    <property type="entry name" value="MetI-like"/>
    <property type="match status" value="1"/>
</dbReference>
<dbReference type="GO" id="GO:0005886">
    <property type="term" value="C:plasma membrane"/>
    <property type="evidence" value="ECO:0007669"/>
    <property type="project" value="UniProtKB-SubCell"/>
</dbReference>
<evidence type="ECO:0000313" key="43">
    <source>
        <dbReference type="Proteomes" id="UP000042967"/>
    </source>
</evidence>